<evidence type="ECO:0000259" key="11">
    <source>
        <dbReference type="PROSITE" id="PS50089"/>
    </source>
</evidence>
<keyword evidence="5 9" id="KW-0863">Zinc-finger</keyword>
<evidence type="ECO:0000256" key="10">
    <source>
        <dbReference type="SAM" id="MobiDB-lite"/>
    </source>
</evidence>
<gene>
    <name evidence="12" type="ORF">g.7544</name>
</gene>
<feature type="compositionally biased region" description="Basic and acidic residues" evidence="10">
    <location>
        <begin position="434"/>
        <end position="454"/>
    </location>
</feature>
<feature type="domain" description="RING-type" evidence="11">
    <location>
        <begin position="56"/>
        <end position="97"/>
    </location>
</feature>
<dbReference type="EMBL" id="GDKF01003053">
    <property type="protein sequence ID" value="JAT75569.1"/>
    <property type="molecule type" value="Transcribed_RNA"/>
</dbReference>
<feature type="compositionally biased region" description="Polar residues" evidence="10">
    <location>
        <begin position="525"/>
        <end position="535"/>
    </location>
</feature>
<dbReference type="InterPro" id="IPR017907">
    <property type="entry name" value="Znf_RING_CS"/>
</dbReference>
<evidence type="ECO:0000256" key="5">
    <source>
        <dbReference type="ARBA" id="ARBA00022771"/>
    </source>
</evidence>
<dbReference type="SMART" id="SM00184">
    <property type="entry name" value="RING"/>
    <property type="match status" value="1"/>
</dbReference>
<dbReference type="SUPFAM" id="SSF57850">
    <property type="entry name" value="RING/U-box"/>
    <property type="match status" value="1"/>
</dbReference>
<dbReference type="Gene3D" id="3.30.40.10">
    <property type="entry name" value="Zinc/RING finger domain, C3HC4 (zinc finger)"/>
    <property type="match status" value="1"/>
</dbReference>
<dbReference type="GO" id="GO:0000209">
    <property type="term" value="P:protein polyubiquitination"/>
    <property type="evidence" value="ECO:0007669"/>
    <property type="project" value="TreeGrafter"/>
</dbReference>
<feature type="compositionally biased region" description="Polar residues" evidence="10">
    <location>
        <begin position="486"/>
        <end position="496"/>
    </location>
</feature>
<dbReference type="InterPro" id="IPR013083">
    <property type="entry name" value="Znf_RING/FYVE/PHD"/>
</dbReference>
<dbReference type="PROSITE" id="PS50089">
    <property type="entry name" value="ZF_RING_2"/>
    <property type="match status" value="1"/>
</dbReference>
<protein>
    <recommendedName>
        <fullName evidence="2">RING-type E3 ubiquitin transferase</fullName>
        <ecNumber evidence="2">2.3.2.27</ecNumber>
    </recommendedName>
</protein>
<comment type="catalytic activity">
    <reaction evidence="1">
        <text>S-ubiquitinyl-[E2 ubiquitin-conjugating enzyme]-L-cysteine + [acceptor protein]-L-lysine = [E2 ubiquitin-conjugating enzyme]-L-cysteine + N(6)-ubiquitinyl-[acceptor protein]-L-lysine.</text>
        <dbReference type="EC" id="2.3.2.27"/>
    </reaction>
</comment>
<accession>A0A1D2A8M9</accession>
<reference evidence="12" key="1">
    <citation type="submission" date="2015-08" db="EMBL/GenBank/DDBJ databases">
        <authorList>
            <person name="Babu N.S."/>
            <person name="Beckwith C.J."/>
            <person name="Beseler K.G."/>
            <person name="Brison A."/>
            <person name="Carone J.V."/>
            <person name="Caskin T.P."/>
            <person name="Diamond M."/>
            <person name="Durham M.E."/>
            <person name="Foxe J.M."/>
            <person name="Go M."/>
            <person name="Henderson B.A."/>
            <person name="Jones I.B."/>
            <person name="McGettigan J.A."/>
            <person name="Micheletti S.J."/>
            <person name="Nasrallah M.E."/>
            <person name="Ortiz D."/>
            <person name="Piller C.R."/>
            <person name="Privatt S.R."/>
            <person name="Schneider S.L."/>
            <person name="Sharp S."/>
            <person name="Smith T.C."/>
            <person name="Stanton J.D."/>
            <person name="Ullery H.E."/>
            <person name="Wilson R.J."/>
            <person name="Serrano M.G."/>
            <person name="Buck G."/>
            <person name="Lee V."/>
            <person name="Wang Y."/>
            <person name="Carvalho R."/>
            <person name="Voegtly L."/>
            <person name="Shi R."/>
            <person name="Duckworth R."/>
            <person name="Johnson A."/>
            <person name="Loviza R."/>
            <person name="Walstead R."/>
            <person name="Shah Z."/>
            <person name="Kiflezghi M."/>
            <person name="Wade K."/>
            <person name="Ball S.L."/>
            <person name="Bradley K.W."/>
            <person name="Asai D.J."/>
            <person name="Bowman C.A."/>
            <person name="Russell D.A."/>
            <person name="Pope W.H."/>
            <person name="Jacobs-Sera D."/>
            <person name="Hendrix R.W."/>
            <person name="Hatfull G.F."/>
        </authorList>
    </citation>
    <scope>NUCLEOTIDE SEQUENCE</scope>
</reference>
<evidence type="ECO:0000256" key="4">
    <source>
        <dbReference type="ARBA" id="ARBA00022723"/>
    </source>
</evidence>
<feature type="region of interest" description="Disordered" evidence="10">
    <location>
        <begin position="373"/>
        <end position="535"/>
    </location>
</feature>
<feature type="compositionally biased region" description="Basic and acidic residues" evidence="10">
    <location>
        <begin position="397"/>
        <end position="406"/>
    </location>
</feature>
<evidence type="ECO:0000256" key="3">
    <source>
        <dbReference type="ARBA" id="ARBA00022679"/>
    </source>
</evidence>
<name>A0A1D2A8M9_AUXPR</name>
<feature type="compositionally biased region" description="Basic and acidic residues" evidence="10">
    <location>
        <begin position="466"/>
        <end position="485"/>
    </location>
</feature>
<evidence type="ECO:0000256" key="2">
    <source>
        <dbReference type="ARBA" id="ARBA00012483"/>
    </source>
</evidence>
<keyword evidence="8" id="KW-0804">Transcription</keyword>
<dbReference type="GO" id="GO:0006513">
    <property type="term" value="P:protein monoubiquitination"/>
    <property type="evidence" value="ECO:0007669"/>
    <property type="project" value="TreeGrafter"/>
</dbReference>
<evidence type="ECO:0000256" key="8">
    <source>
        <dbReference type="ARBA" id="ARBA00023163"/>
    </source>
</evidence>
<evidence type="ECO:0000313" key="12">
    <source>
        <dbReference type="EMBL" id="JAT75569.1"/>
    </source>
</evidence>
<feature type="compositionally biased region" description="Basic residues" evidence="10">
    <location>
        <begin position="455"/>
        <end position="465"/>
    </location>
</feature>
<keyword evidence="6" id="KW-0862">Zinc</keyword>
<evidence type="ECO:0000256" key="9">
    <source>
        <dbReference type="PROSITE-ProRule" id="PRU00175"/>
    </source>
</evidence>
<keyword evidence="3" id="KW-0808">Transferase</keyword>
<evidence type="ECO:0000256" key="1">
    <source>
        <dbReference type="ARBA" id="ARBA00000900"/>
    </source>
</evidence>
<proteinExistence type="predicted"/>
<keyword evidence="7" id="KW-0805">Transcription regulation</keyword>
<dbReference type="InterPro" id="IPR001841">
    <property type="entry name" value="Znf_RING"/>
</dbReference>
<organism evidence="12">
    <name type="scientific">Auxenochlorella protothecoides</name>
    <name type="common">Green microalga</name>
    <name type="synonym">Chlorella protothecoides</name>
    <dbReference type="NCBI Taxonomy" id="3075"/>
    <lineage>
        <taxon>Eukaryota</taxon>
        <taxon>Viridiplantae</taxon>
        <taxon>Chlorophyta</taxon>
        <taxon>core chlorophytes</taxon>
        <taxon>Trebouxiophyceae</taxon>
        <taxon>Chlorellales</taxon>
        <taxon>Chlorellaceae</taxon>
        <taxon>Auxenochlorella</taxon>
    </lineage>
</organism>
<evidence type="ECO:0000256" key="6">
    <source>
        <dbReference type="ARBA" id="ARBA00022833"/>
    </source>
</evidence>
<dbReference type="GO" id="GO:0008270">
    <property type="term" value="F:zinc ion binding"/>
    <property type="evidence" value="ECO:0007669"/>
    <property type="project" value="UniProtKB-KW"/>
</dbReference>
<keyword evidence="4" id="KW-0479">Metal-binding</keyword>
<dbReference type="PROSITE" id="PS00518">
    <property type="entry name" value="ZF_RING_1"/>
    <property type="match status" value="1"/>
</dbReference>
<dbReference type="Pfam" id="PF13639">
    <property type="entry name" value="zf-RING_2"/>
    <property type="match status" value="1"/>
</dbReference>
<dbReference type="AlphaFoldDB" id="A0A1D2A8M9"/>
<evidence type="ECO:0000256" key="7">
    <source>
        <dbReference type="ARBA" id="ARBA00023015"/>
    </source>
</evidence>
<feature type="region of interest" description="Disordered" evidence="10">
    <location>
        <begin position="156"/>
        <end position="220"/>
    </location>
</feature>
<dbReference type="PANTHER" id="PTHR46077:SF1">
    <property type="entry name" value="TOP1 BINDING ARGININE_SERINE RICH PROTEIN, E3 UBIQUITIN LIGASE"/>
    <property type="match status" value="1"/>
</dbReference>
<sequence>MASQPSQVWLPNLGIWAASHLADPCKTEPPARTIDVVDLTLDDDNVETAAHGSPACCICLEVYGAEDKAEVRPCHHTFCSSCILQWLELQRRCPLCNQTITKVASKFVGSKPQTLSVLAPPPSEERSVPGLPAVLEDSAPLLQRLHAFFEHERYSLGRRTTPAPPPRPRWGPGSVGHARRQPPPPAAGPSPYFQRLQRHARSMRQPATPAAPGPPPAAGTAEEILGWRRAVYAEGTWTRIQWPLQERGVEPRRSRAELRAWVLRELQVLLPGVDCTLILTLVLALFGTPGPHADAIRALDCFLGTRTAHFWHELRVLSASPLSLPAHDHALRAARTGALVSEGGGESGERYAAPQVGEARSRLAGRPLAQTTEAGAGLSDSGRLEDAPSQSGGAAGRLEEGRRAECEALPPQAHRGVGRRRLRRWDVSPGQHVAMERSKEQRLGGDRELREHEDHRRRRRSRSTSRRRDSREGRPCHSSTSERHAQQGSWRSTRPQQLPAHGPGGVSSTSRAAGYHDPEDRWQMQGMSSTGRDWR</sequence>
<dbReference type="GO" id="GO:0061630">
    <property type="term" value="F:ubiquitin protein ligase activity"/>
    <property type="evidence" value="ECO:0007669"/>
    <property type="project" value="UniProtKB-EC"/>
</dbReference>
<dbReference type="EC" id="2.3.2.27" evidence="2"/>
<dbReference type="PANTHER" id="PTHR46077">
    <property type="entry name" value="E3 UBIQUITIN-PROTEIN LIGASE TOPORS"/>
    <property type="match status" value="1"/>
</dbReference>